<organism evidence="5 6">
    <name type="scientific">Tritrichomonas musculus</name>
    <dbReference type="NCBI Taxonomy" id="1915356"/>
    <lineage>
        <taxon>Eukaryota</taxon>
        <taxon>Metamonada</taxon>
        <taxon>Parabasalia</taxon>
        <taxon>Tritrichomonadida</taxon>
        <taxon>Tritrichomonadidae</taxon>
        <taxon>Tritrichomonas</taxon>
    </lineage>
</organism>
<evidence type="ECO:0000313" key="5">
    <source>
        <dbReference type="EMBL" id="KAK8860819.1"/>
    </source>
</evidence>
<feature type="repeat" description="WD" evidence="3">
    <location>
        <begin position="701"/>
        <end position="744"/>
    </location>
</feature>
<accession>A0ABR2ICQ7</accession>
<dbReference type="PROSITE" id="PS50082">
    <property type="entry name" value="WD_REPEATS_2"/>
    <property type="match status" value="1"/>
</dbReference>
<feature type="compositionally biased region" description="Pro residues" evidence="4">
    <location>
        <begin position="161"/>
        <end position="174"/>
    </location>
</feature>
<evidence type="ECO:0000256" key="1">
    <source>
        <dbReference type="ARBA" id="ARBA00022574"/>
    </source>
</evidence>
<dbReference type="Gene3D" id="2.130.10.10">
    <property type="entry name" value="YVTN repeat-like/Quinoprotein amine dehydrogenase"/>
    <property type="match status" value="1"/>
</dbReference>
<feature type="compositionally biased region" description="Low complexity" evidence="4">
    <location>
        <begin position="175"/>
        <end position="197"/>
    </location>
</feature>
<gene>
    <name evidence="5" type="ORF">M9Y10_012510</name>
</gene>
<feature type="compositionally biased region" description="Low complexity" evidence="4">
    <location>
        <begin position="281"/>
        <end position="294"/>
    </location>
</feature>
<dbReference type="EMBL" id="JAPFFF010000018">
    <property type="protein sequence ID" value="KAK8860819.1"/>
    <property type="molecule type" value="Genomic_DNA"/>
</dbReference>
<proteinExistence type="predicted"/>
<dbReference type="InterPro" id="IPR001680">
    <property type="entry name" value="WD40_rpt"/>
</dbReference>
<dbReference type="PROSITE" id="PS00678">
    <property type="entry name" value="WD_REPEATS_1"/>
    <property type="match status" value="1"/>
</dbReference>
<dbReference type="SMART" id="SM00320">
    <property type="entry name" value="WD40"/>
    <property type="match status" value="2"/>
</dbReference>
<name>A0ABR2ICQ7_9EUKA</name>
<sequence length="803" mass="91809">MTKIFNIFSNCEKVQNKMEADKKANDRYFTNQQEFQILKDNIQTYFSFAKRSQDRKRINTETTEKLNKVNPGRWNEKLVRVWFTNNKDRILNPSDPNNQTEAPVDNQPIASQNDVKGQILPPFSIHSDQIQTQRPMLPPFVENFSKQTSLSLQQMQSPLQQLPPPMQQIQPIPPQAQQSMPLPQAQALPPLQQGQSQVPNETPSELPQYACPIDSNRNDIYSTYGEYPSSSGEIPLFKSIYSYEKEANKDDSYPQIKSESNKDQSSQQTANEDADKTSKVQNNTTNQASNQNAQSDEEEETKNEEESDDELPEPPDFDQDITGGKMDQIKYEIYNKFLPNCYRYFKKLRGSNDQVRLEKQLKLEDVFVRTLKLFSDKCGIPVILSKDVTTLFIYSRNQIRRTFSVTTQRYNNEPVDTDSNINSDLIEGSPFIYYSKNFKPPPTLNNALRSFYLGKYENGNRTCTILCNVEAAAFMPTTGDPLSVVFNHESRYHQLVIGENNADSQTGFFLRANSMFVQNNTVWIQGDVRVRTFDLNSFQCIDTLYIRKDLINQSAITIWNGNVAVGVDSKIYLYSLNHQEVPNKEDAKFKKNFEDLPRRLGIELAYVDWTHGRNCRKQIDDEKLGKITSMITVGQNLVVASEDYPVIHVYGPDETLIASLTGHTMGITSLYPSEGNSFFSGSKDMTLKKWSLDEFIAETSFLRHCGPVTAITTANYLDHLFLFSGSSDSRVNVWDVTRKKSTFQINLTDGFYPIAMFFTPSSVTLSIIAVQKNKDSEVGMKKMYNNPNDDNQDQIQTFIFSSE</sequence>
<keyword evidence="6" id="KW-1185">Reference proteome</keyword>
<comment type="caution">
    <text evidence="5">The sequence shown here is derived from an EMBL/GenBank/DDBJ whole genome shotgun (WGS) entry which is preliminary data.</text>
</comment>
<dbReference type="SUPFAM" id="SSF50978">
    <property type="entry name" value="WD40 repeat-like"/>
    <property type="match status" value="1"/>
</dbReference>
<feature type="region of interest" description="Disordered" evidence="4">
    <location>
        <begin position="161"/>
        <end position="214"/>
    </location>
</feature>
<evidence type="ECO:0000313" key="6">
    <source>
        <dbReference type="Proteomes" id="UP001470230"/>
    </source>
</evidence>
<dbReference type="Pfam" id="PF00400">
    <property type="entry name" value="WD40"/>
    <property type="match status" value="2"/>
</dbReference>
<dbReference type="InterPro" id="IPR015943">
    <property type="entry name" value="WD40/YVTN_repeat-like_dom_sf"/>
</dbReference>
<reference evidence="5 6" key="1">
    <citation type="submission" date="2024-04" db="EMBL/GenBank/DDBJ databases">
        <title>Tritrichomonas musculus Genome.</title>
        <authorList>
            <person name="Alves-Ferreira E."/>
            <person name="Grigg M."/>
            <person name="Lorenzi H."/>
            <person name="Galac M."/>
        </authorList>
    </citation>
    <scope>NUCLEOTIDE SEQUENCE [LARGE SCALE GENOMIC DNA]</scope>
    <source>
        <strain evidence="5 6">EAF2021</strain>
    </source>
</reference>
<evidence type="ECO:0000256" key="2">
    <source>
        <dbReference type="ARBA" id="ARBA00022737"/>
    </source>
</evidence>
<keyword evidence="2" id="KW-0677">Repeat</keyword>
<keyword evidence="1 3" id="KW-0853">WD repeat</keyword>
<evidence type="ECO:0000256" key="3">
    <source>
        <dbReference type="PROSITE-ProRule" id="PRU00221"/>
    </source>
</evidence>
<feature type="region of interest" description="Disordered" evidence="4">
    <location>
        <begin position="249"/>
        <end position="323"/>
    </location>
</feature>
<dbReference type="PANTHER" id="PTHR19848">
    <property type="entry name" value="WD40 REPEAT PROTEIN"/>
    <property type="match status" value="1"/>
</dbReference>
<dbReference type="PANTHER" id="PTHR19848:SF8">
    <property type="entry name" value="F-BOX AND WD REPEAT DOMAIN CONTAINING 7"/>
    <property type="match status" value="1"/>
</dbReference>
<feature type="compositionally biased region" description="Acidic residues" evidence="4">
    <location>
        <begin position="295"/>
        <end position="319"/>
    </location>
</feature>
<feature type="region of interest" description="Disordered" evidence="4">
    <location>
        <begin position="89"/>
        <end position="109"/>
    </location>
</feature>
<dbReference type="InterPro" id="IPR019775">
    <property type="entry name" value="WD40_repeat_CS"/>
</dbReference>
<evidence type="ECO:0000256" key="4">
    <source>
        <dbReference type="SAM" id="MobiDB-lite"/>
    </source>
</evidence>
<dbReference type="InterPro" id="IPR036322">
    <property type="entry name" value="WD40_repeat_dom_sf"/>
</dbReference>
<dbReference type="Proteomes" id="UP001470230">
    <property type="component" value="Unassembled WGS sequence"/>
</dbReference>
<protein>
    <submittedName>
        <fullName evidence="5">Uncharacterized protein</fullName>
    </submittedName>
</protein>
<feature type="compositionally biased region" description="Polar residues" evidence="4">
    <location>
        <begin position="255"/>
        <end position="271"/>
    </location>
</feature>